<sequence>MIGKDATLRDIVLEEQPTPVDNLWCDEELAQSDDDEEEALTNQNLRPFRIQTSCGTCERGIKIVVLCTQEGIHCLETLLCRNTSLCCPTCAASYRFDHGG</sequence>
<keyword evidence="7 18" id="KW-0863">Zinc-finger</keyword>
<keyword evidence="5 18" id="KW-1090">Inhibition of host innate immune response by virus</keyword>
<keyword evidence="2 18" id="KW-0244">Early protein</keyword>
<dbReference type="GO" id="GO:0039502">
    <property type="term" value="P:symbiont-mediated suppression of host type I interferon-mediated signaling pathway"/>
    <property type="evidence" value="ECO:0007669"/>
    <property type="project" value="UniProtKB-UniRule"/>
</dbReference>
<comment type="subcellular location">
    <subcellularLocation>
        <location evidence="18">Host cytoplasm</location>
    </subcellularLocation>
    <subcellularLocation>
        <location evidence="18">Host nucleus</location>
    </subcellularLocation>
    <text evidence="18">Predominantly found in the host nucleus.</text>
</comment>
<dbReference type="Pfam" id="PF00527">
    <property type="entry name" value="E7"/>
    <property type="match status" value="1"/>
</dbReference>
<dbReference type="HAMAP" id="MF_04004">
    <property type="entry name" value="PPV_E7"/>
    <property type="match status" value="1"/>
</dbReference>
<evidence type="ECO:0000256" key="5">
    <source>
        <dbReference type="ARBA" id="ARBA00022632"/>
    </source>
</evidence>
<evidence type="ECO:0000256" key="2">
    <source>
        <dbReference type="ARBA" id="ARBA00022518"/>
    </source>
</evidence>
<evidence type="ECO:0000256" key="15">
    <source>
        <dbReference type="ARBA" id="ARBA00023258"/>
    </source>
</evidence>
<feature type="zinc finger region" evidence="18">
    <location>
        <begin position="54"/>
        <end position="90"/>
    </location>
</feature>
<evidence type="ECO:0000256" key="4">
    <source>
        <dbReference type="ARBA" id="ARBA00022581"/>
    </source>
</evidence>
<accession>Q0QLX5</accession>
<keyword evidence="14 18" id="KW-1035">Host cytoplasm</keyword>
<keyword evidence="11 18" id="KW-0238">DNA-binding</keyword>
<evidence type="ECO:0000256" key="8">
    <source>
        <dbReference type="ARBA" id="ARBA00022830"/>
    </source>
</evidence>
<evidence type="ECO:0000256" key="19">
    <source>
        <dbReference type="PIRNR" id="PIRNR003407"/>
    </source>
</evidence>
<dbReference type="GO" id="GO:0003700">
    <property type="term" value="F:DNA-binding transcription factor activity"/>
    <property type="evidence" value="ECO:0007669"/>
    <property type="project" value="UniProtKB-UniRule"/>
</dbReference>
<evidence type="ECO:0000256" key="18">
    <source>
        <dbReference type="HAMAP-Rule" id="MF_04004"/>
    </source>
</evidence>
<reference evidence="20 21" key="1">
    <citation type="journal article" date="2006" name="J. Gen. Virol.">
        <title>Detection of the prototype of a potential novel genus in the family Papillomaviridae in association with canine epidermodysplasia verruciformis.</title>
        <authorList>
            <person name="Tobler K."/>
            <person name="Favrot C."/>
            <person name="Nespeca G."/>
            <person name="Ackermann M."/>
        </authorList>
    </citation>
    <scope>NUCLEOTIDE SEQUENCE [LARGE SCALE GENOMIC DNA]</scope>
</reference>
<organism evidence="20 21">
    <name type="scientific">Canis familiaris papillomavirus 3</name>
    <dbReference type="NCBI Taxonomy" id="360397"/>
    <lineage>
        <taxon>Viruses</taxon>
        <taxon>Monodnaviria</taxon>
        <taxon>Shotokuvirae</taxon>
        <taxon>Cossaviricota</taxon>
        <taxon>Papovaviricetes</taxon>
        <taxon>Zurhausenvirales</taxon>
        <taxon>Papillomaviridae</taxon>
        <taxon>Firstpapillomavirinae</taxon>
        <taxon>Chipapillomavirus</taxon>
        <taxon>Chipapillomavirus 1</taxon>
    </lineage>
</organism>
<evidence type="ECO:0000313" key="20">
    <source>
        <dbReference type="EMBL" id="ABC02204.1"/>
    </source>
</evidence>
<evidence type="ECO:0000256" key="16">
    <source>
        <dbReference type="ARBA" id="ARBA00023280"/>
    </source>
</evidence>
<dbReference type="Proteomes" id="UP000052080">
    <property type="component" value="Segment"/>
</dbReference>
<evidence type="ECO:0000256" key="10">
    <source>
        <dbReference type="ARBA" id="ARBA00023015"/>
    </source>
</evidence>
<dbReference type="GO" id="GO:0030430">
    <property type="term" value="C:host cell cytoplasm"/>
    <property type="evidence" value="ECO:0007669"/>
    <property type="project" value="UniProtKB-SubCell"/>
</dbReference>
<keyword evidence="13 18" id="KW-0804">Transcription</keyword>
<evidence type="ECO:0000256" key="13">
    <source>
        <dbReference type="ARBA" id="ARBA00023163"/>
    </source>
</evidence>
<name>Q0QLX5_9PAPI</name>
<keyword evidence="1 18" id="KW-1121">Modulation of host cell cycle by virus</keyword>
<dbReference type="EMBL" id="DQ295066">
    <property type="protein sequence ID" value="ABC02204.1"/>
    <property type="molecule type" value="Genomic_DNA"/>
</dbReference>
<keyword evidence="10 18" id="KW-0805">Transcription regulation</keyword>
<keyword evidence="17 18" id="KW-1078">G1/S host cell cycle checkpoint dysregulation by virus</keyword>
<keyword evidence="12 18" id="KW-0010">Activator</keyword>
<comment type="function">
    <text evidence="18">Plays a role in viral genome replication by driving entry of quiescent cells into the cell cycle. Stimulation of progression from G1 to S phase allows the virus to efficiently use the cellular DNA replicating machinery to achieve viral genome replication. E7 protein has both transforming and trans-activating activities. Induces the disassembly of the E2F1 transcription factor from RB1, with subsequent transcriptional activation of E2F1-regulated S-phase genes. Interferes with host histone deacetylation mediated by HDAC1 and HDAC2, leading to transcription activation. Plays also a role in the inhibition of both antiviral and antiproliferative functions of host interferon alpha. Interaction with host TMEM173/STING impairs the ability of TMEM173/STING to sense cytosolic DNA and promote the production of type I interferon (IFN-alpha and IFN-beta).</text>
</comment>
<keyword evidence="21" id="KW-1185">Reference proteome</keyword>
<keyword evidence="15" id="KW-0922">Interferon antiviral system evasion</keyword>
<evidence type="ECO:0000313" key="21">
    <source>
        <dbReference type="Proteomes" id="UP000052080"/>
    </source>
</evidence>
<proteinExistence type="inferred from homology"/>
<dbReference type="GO" id="GO:0008270">
    <property type="term" value="F:zinc ion binding"/>
    <property type="evidence" value="ECO:0007669"/>
    <property type="project" value="UniProtKB-KW"/>
</dbReference>
<keyword evidence="16 18" id="KW-0899">Viral immunoevasion</keyword>
<dbReference type="GeneID" id="4239219"/>
<dbReference type="KEGG" id="vg:4239219"/>
<gene>
    <name evidence="18 20" type="primary">E7</name>
</gene>
<comment type="PTM">
    <text evidence="18">Highly phosphorylated.</text>
</comment>
<dbReference type="OrthoDB" id="28045at10239"/>
<dbReference type="GO" id="GO:0042025">
    <property type="term" value="C:host cell nucleus"/>
    <property type="evidence" value="ECO:0007669"/>
    <property type="project" value="UniProtKB-SubCell"/>
</dbReference>
<dbReference type="RefSeq" id="YP_717902.1">
    <property type="nucleotide sequence ID" value="NC_008297.1"/>
</dbReference>
<evidence type="ECO:0000256" key="6">
    <source>
        <dbReference type="ARBA" id="ARBA00022723"/>
    </source>
</evidence>
<keyword evidence="8 18" id="KW-1114">Inhibition of host interferon signaling pathway by virus</keyword>
<dbReference type="GO" id="GO:0006351">
    <property type="term" value="P:DNA-templated transcription"/>
    <property type="evidence" value="ECO:0007669"/>
    <property type="project" value="UniProtKB-UniRule"/>
</dbReference>
<dbReference type="GO" id="GO:0052170">
    <property type="term" value="P:symbiont-mediated suppression of host innate immune response"/>
    <property type="evidence" value="ECO:0007669"/>
    <property type="project" value="UniProtKB-KW"/>
</dbReference>
<keyword evidence="4 18" id="KW-0945">Host-virus interaction</keyword>
<comment type="similarity">
    <text evidence="18 19">Belongs to the papillomaviridae E7 protein family.</text>
</comment>
<comment type="domain">
    <text evidence="18">The E7 terminal domain is an intrinsically disordered domain, whose flexibility and conformational transitions confer target adaptability to the oncoprotein. It allows adaptation to a variety of protein targets and exposes the PEST degradation sequence that regulates its turnover in the cell.</text>
</comment>
<dbReference type="GO" id="GO:0039645">
    <property type="term" value="P:symbiont-mediated perturbation of host cell cycle G1/S transition checkpoint"/>
    <property type="evidence" value="ECO:0007669"/>
    <property type="project" value="UniProtKB-UniRule"/>
</dbReference>
<feature type="short sequence motif" description="Nuclear export signal" evidence="18">
    <location>
        <begin position="72"/>
        <end position="80"/>
    </location>
</feature>
<evidence type="ECO:0000256" key="7">
    <source>
        <dbReference type="ARBA" id="ARBA00022771"/>
    </source>
</evidence>
<evidence type="ECO:0000256" key="9">
    <source>
        <dbReference type="ARBA" id="ARBA00022833"/>
    </source>
</evidence>
<protein>
    <recommendedName>
        <fullName evidence="18 19">Protein E7</fullName>
    </recommendedName>
</protein>
<evidence type="ECO:0000256" key="17">
    <source>
        <dbReference type="ARBA" id="ARBA00023309"/>
    </source>
</evidence>
<keyword evidence="6 18" id="KW-0479">Metal-binding</keyword>
<dbReference type="InterPro" id="IPR000148">
    <property type="entry name" value="Papilloma_E7"/>
</dbReference>
<evidence type="ECO:0000256" key="11">
    <source>
        <dbReference type="ARBA" id="ARBA00023125"/>
    </source>
</evidence>
<dbReference type="SUPFAM" id="SSF161234">
    <property type="entry name" value="E7 C-terminal domain-like"/>
    <property type="match status" value="1"/>
</dbReference>
<evidence type="ECO:0000256" key="3">
    <source>
        <dbReference type="ARBA" id="ARBA00022562"/>
    </source>
</evidence>
<comment type="function">
    <text evidence="19">E7 protein has both transforming and trans-activating activities.</text>
</comment>
<feature type="short sequence motif" description="LXCXE motif; interaction with host RB1 and TMEM173/STING" evidence="18">
    <location>
        <begin position="23"/>
        <end position="27"/>
    </location>
</feature>
<evidence type="ECO:0000256" key="14">
    <source>
        <dbReference type="ARBA" id="ARBA00023200"/>
    </source>
</evidence>
<comment type="caution">
    <text evidence="18">Lacks conserved residue(s) required for the propagation of feature annotation.</text>
</comment>
<dbReference type="GO" id="GO:0003677">
    <property type="term" value="F:DNA binding"/>
    <property type="evidence" value="ECO:0007669"/>
    <property type="project" value="UniProtKB-UniRule"/>
</dbReference>
<evidence type="ECO:0000256" key="12">
    <source>
        <dbReference type="ARBA" id="ARBA00023159"/>
    </source>
</evidence>
<dbReference type="PIRSF" id="PIRSF003407">
    <property type="entry name" value="Papvi_E7"/>
    <property type="match status" value="1"/>
</dbReference>
<evidence type="ECO:0000256" key="1">
    <source>
        <dbReference type="ARBA" id="ARBA00022504"/>
    </source>
</evidence>
<dbReference type="GO" id="GO:0019904">
    <property type="term" value="F:protein domain specific binding"/>
    <property type="evidence" value="ECO:0007669"/>
    <property type="project" value="UniProtKB-UniRule"/>
</dbReference>
<dbReference type="Gene3D" id="3.30.160.330">
    <property type="match status" value="1"/>
</dbReference>
<keyword evidence="3 18" id="KW-1048">Host nucleus</keyword>
<comment type="subunit">
    <text evidence="18">Homodimer. Homooligomer. Interacts with host RB1; this interaction induces dissociation of RB1-E2F1 complex thereby disrupting RB1 activity. Interacts with host EP300; this interaction represses EP300 transcriptional activity. Interacts with protein E2; this interaction inhibits E7 oncogenic activity. Interacts with host TMEM173/STING; this interaction impairs the ability of TMEM173/STING to sense cytosolic DNA and promote the production of type I interferon (IFN-alpha and IFN-beta).</text>
</comment>
<keyword evidence="9 18" id="KW-0862">Zinc</keyword>